<proteinExistence type="predicted"/>
<accession>A0A133XPC3</accession>
<feature type="compositionally biased region" description="Low complexity" evidence="1">
    <location>
        <begin position="82"/>
        <end position="139"/>
    </location>
</feature>
<name>A0A133XPC3_9ACTN</name>
<comment type="caution">
    <text evidence="3">The sequence shown here is derived from an EMBL/GenBank/DDBJ whole genome shotgun (WGS) entry which is preliminary data.</text>
</comment>
<feature type="transmembrane region" description="Helical" evidence="2">
    <location>
        <begin position="20"/>
        <end position="40"/>
    </location>
</feature>
<feature type="non-terminal residue" evidence="3">
    <location>
        <position position="242"/>
    </location>
</feature>
<evidence type="ECO:0000256" key="2">
    <source>
        <dbReference type="SAM" id="Phobius"/>
    </source>
</evidence>
<evidence type="ECO:0000256" key="1">
    <source>
        <dbReference type="SAM" id="MobiDB-lite"/>
    </source>
</evidence>
<gene>
    <name evidence="3" type="ORF">HMPREF3192_01492</name>
</gene>
<sequence>MLNTKAVELKTWIQNHKRECVAGGALALLLVVGGAGVAVMQHQAQPGATKNGAEKLVKSTSAEKTLELGKVAQNAVGANGVADSQATSGASSESNSGGSSESSSGGVDTSSKNSSAGQPPSSTTQKSSSSSSAGAGQTPTNSAITQAKEKPKAKPKRWVVDKPAWDETVVVEKAWDEPIYERKRFYKTSDGKVFPTVEECIAYEEKVILETGKTVSNSSIYKKVQVGTKHHPAQTKVVHHPE</sequence>
<dbReference type="EMBL" id="LSCR01000046">
    <property type="protein sequence ID" value="KXB32780.1"/>
    <property type="molecule type" value="Genomic_DNA"/>
</dbReference>
<feature type="region of interest" description="Disordered" evidence="1">
    <location>
        <begin position="82"/>
        <end position="155"/>
    </location>
</feature>
<protein>
    <submittedName>
        <fullName evidence="3">Uncharacterized protein</fullName>
    </submittedName>
</protein>
<keyword evidence="2" id="KW-0812">Transmembrane</keyword>
<organism evidence="3 4">
    <name type="scientific">Atopobium deltae</name>
    <dbReference type="NCBI Taxonomy" id="1393034"/>
    <lineage>
        <taxon>Bacteria</taxon>
        <taxon>Bacillati</taxon>
        <taxon>Actinomycetota</taxon>
        <taxon>Coriobacteriia</taxon>
        <taxon>Coriobacteriales</taxon>
        <taxon>Atopobiaceae</taxon>
        <taxon>Atopobium</taxon>
    </lineage>
</organism>
<evidence type="ECO:0000313" key="3">
    <source>
        <dbReference type="EMBL" id="KXB32780.1"/>
    </source>
</evidence>
<keyword evidence="2" id="KW-1133">Transmembrane helix</keyword>
<keyword evidence="4" id="KW-1185">Reference proteome</keyword>
<reference evidence="4" key="1">
    <citation type="submission" date="2016-01" db="EMBL/GenBank/DDBJ databases">
        <authorList>
            <person name="Mitreva M."/>
            <person name="Pepin K.H."/>
            <person name="Mihindukulasuriya K.A."/>
            <person name="Fulton R."/>
            <person name="Fronick C."/>
            <person name="O'Laughlin M."/>
            <person name="Miner T."/>
            <person name="Herter B."/>
            <person name="Rosa B.A."/>
            <person name="Cordes M."/>
            <person name="Tomlinson C."/>
            <person name="Wollam A."/>
            <person name="Palsikar V.B."/>
            <person name="Mardis E.R."/>
            <person name="Wilson R.K."/>
        </authorList>
    </citation>
    <scope>NUCLEOTIDE SEQUENCE [LARGE SCALE GENOMIC DNA]</scope>
    <source>
        <strain evidence="4">DNF00019</strain>
    </source>
</reference>
<dbReference type="Proteomes" id="UP000070675">
    <property type="component" value="Unassembled WGS sequence"/>
</dbReference>
<dbReference type="AlphaFoldDB" id="A0A133XPC3"/>
<evidence type="ECO:0000313" key="4">
    <source>
        <dbReference type="Proteomes" id="UP000070675"/>
    </source>
</evidence>
<keyword evidence="2" id="KW-0472">Membrane</keyword>